<dbReference type="SUPFAM" id="SSF88713">
    <property type="entry name" value="Glycoside hydrolase/deacetylase"/>
    <property type="match status" value="1"/>
</dbReference>
<keyword evidence="2" id="KW-1003">Cell membrane</keyword>
<feature type="region of interest" description="Disordered" evidence="7">
    <location>
        <begin position="1"/>
        <end position="35"/>
    </location>
</feature>
<dbReference type="OrthoDB" id="9970124at2759"/>
<evidence type="ECO:0000256" key="6">
    <source>
        <dbReference type="ARBA" id="ARBA00023316"/>
    </source>
</evidence>
<evidence type="ECO:0000256" key="3">
    <source>
        <dbReference type="ARBA" id="ARBA00022622"/>
    </source>
</evidence>
<evidence type="ECO:0000256" key="5">
    <source>
        <dbReference type="ARBA" id="ARBA00023288"/>
    </source>
</evidence>
<dbReference type="PANTHER" id="PTHR43123">
    <property type="entry name" value="POLYSACCHARIDE DEACETYLASE-RELATED"/>
    <property type="match status" value="1"/>
</dbReference>
<sequence length="346" mass="38426">MSSTGITLNSTSYGPRDLKGYGQHAPDPRWPTSGGTGNAKIAINIVLNYEEGSEVTPVNGDNTTEVLASEMGPGVKPMVGMRNVNMESLYEYGSRAGVWRILRLLEQYNIPCTSFAVGRALEMNPEVAIALEEGGHEIGSHGWRWVDRSGWSAEEEAENAKKALRAIASLSPSKRPPRGWYYGMIGTPASIRSRALIAQVFKEEGVPLLWYSDDYSDDLPHWIPYPGGKKEEGLLIVPYTLDTNDYKNAGHQAFITPEDFAQYLIGAFDELYAEGESGHAKMLSIGLHCRIIGRPGRIAGLRKFIEYVKTKEKEGALVWWATREQIASHWMEKFPYEPEPTTGMPV</sequence>
<keyword evidence="6" id="KW-0961">Cell wall biogenesis/degradation</keyword>
<dbReference type="EMBL" id="ML769419">
    <property type="protein sequence ID" value="KAE9404111.1"/>
    <property type="molecule type" value="Genomic_DNA"/>
</dbReference>
<dbReference type="GO" id="GO:0071555">
    <property type="term" value="P:cell wall organization"/>
    <property type="evidence" value="ECO:0007669"/>
    <property type="project" value="UniProtKB-KW"/>
</dbReference>
<protein>
    <submittedName>
        <fullName evidence="9">Carbohydrate esterase family 4 protein</fullName>
    </submittedName>
</protein>
<reference evidence="9" key="1">
    <citation type="journal article" date="2019" name="Environ. Microbiol.">
        <title>Fungal ecological strategies reflected in gene transcription - a case study of two litter decomposers.</title>
        <authorList>
            <person name="Barbi F."/>
            <person name="Kohler A."/>
            <person name="Barry K."/>
            <person name="Baskaran P."/>
            <person name="Daum C."/>
            <person name="Fauchery L."/>
            <person name="Ihrmark K."/>
            <person name="Kuo A."/>
            <person name="LaButti K."/>
            <person name="Lipzen A."/>
            <person name="Morin E."/>
            <person name="Grigoriev I.V."/>
            <person name="Henrissat B."/>
            <person name="Lindahl B."/>
            <person name="Martin F."/>
        </authorList>
    </citation>
    <scope>NUCLEOTIDE SEQUENCE</scope>
    <source>
        <strain evidence="9">JB14</strain>
    </source>
</reference>
<feature type="domain" description="NodB homology" evidence="8">
    <location>
        <begin position="84"/>
        <end position="318"/>
    </location>
</feature>
<accession>A0A6A4I185</accession>
<keyword evidence="5" id="KW-0449">Lipoprotein</keyword>
<dbReference type="GO" id="GO:0016810">
    <property type="term" value="F:hydrolase activity, acting on carbon-nitrogen (but not peptide) bonds"/>
    <property type="evidence" value="ECO:0007669"/>
    <property type="project" value="InterPro"/>
</dbReference>
<organism evidence="9 10">
    <name type="scientific">Gymnopus androsaceus JB14</name>
    <dbReference type="NCBI Taxonomy" id="1447944"/>
    <lineage>
        <taxon>Eukaryota</taxon>
        <taxon>Fungi</taxon>
        <taxon>Dikarya</taxon>
        <taxon>Basidiomycota</taxon>
        <taxon>Agaricomycotina</taxon>
        <taxon>Agaricomycetes</taxon>
        <taxon>Agaricomycetidae</taxon>
        <taxon>Agaricales</taxon>
        <taxon>Marasmiineae</taxon>
        <taxon>Omphalotaceae</taxon>
        <taxon>Gymnopus</taxon>
    </lineage>
</organism>
<dbReference type="GO" id="GO:0005886">
    <property type="term" value="C:plasma membrane"/>
    <property type="evidence" value="ECO:0007669"/>
    <property type="project" value="UniProtKB-SubCell"/>
</dbReference>
<evidence type="ECO:0000313" key="10">
    <source>
        <dbReference type="Proteomes" id="UP000799118"/>
    </source>
</evidence>
<name>A0A6A4I185_9AGAR</name>
<dbReference type="InterPro" id="IPR011330">
    <property type="entry name" value="Glyco_hydro/deAcase_b/a-brl"/>
</dbReference>
<keyword evidence="3" id="KW-0325">Glycoprotein</keyword>
<dbReference type="Pfam" id="PF01522">
    <property type="entry name" value="Polysacc_deac_1"/>
    <property type="match status" value="1"/>
</dbReference>
<dbReference type="Gene3D" id="3.20.20.370">
    <property type="entry name" value="Glycoside hydrolase/deacetylase"/>
    <property type="match status" value="1"/>
</dbReference>
<keyword evidence="4" id="KW-0472">Membrane</keyword>
<evidence type="ECO:0000313" key="9">
    <source>
        <dbReference type="EMBL" id="KAE9404111.1"/>
    </source>
</evidence>
<evidence type="ECO:0000256" key="1">
    <source>
        <dbReference type="ARBA" id="ARBA00004609"/>
    </source>
</evidence>
<dbReference type="GO" id="GO:0098552">
    <property type="term" value="C:side of membrane"/>
    <property type="evidence" value="ECO:0007669"/>
    <property type="project" value="UniProtKB-KW"/>
</dbReference>
<proteinExistence type="predicted"/>
<evidence type="ECO:0000259" key="8">
    <source>
        <dbReference type="PROSITE" id="PS51677"/>
    </source>
</evidence>
<keyword evidence="3" id="KW-0336">GPI-anchor</keyword>
<dbReference type="InterPro" id="IPR002509">
    <property type="entry name" value="NODB_dom"/>
</dbReference>
<evidence type="ECO:0000256" key="7">
    <source>
        <dbReference type="SAM" id="MobiDB-lite"/>
    </source>
</evidence>
<dbReference type="Proteomes" id="UP000799118">
    <property type="component" value="Unassembled WGS sequence"/>
</dbReference>
<dbReference type="PANTHER" id="PTHR43123:SF1">
    <property type="entry name" value="POLYSACCHARIDE DEACETYLASE-RELATED"/>
    <property type="match status" value="1"/>
</dbReference>
<dbReference type="PROSITE" id="PS51677">
    <property type="entry name" value="NODB"/>
    <property type="match status" value="1"/>
</dbReference>
<evidence type="ECO:0000256" key="4">
    <source>
        <dbReference type="ARBA" id="ARBA00023136"/>
    </source>
</evidence>
<gene>
    <name evidence="9" type="ORF">BT96DRAFT_877977</name>
</gene>
<dbReference type="AlphaFoldDB" id="A0A6A4I185"/>
<feature type="compositionally biased region" description="Polar residues" evidence="7">
    <location>
        <begin position="1"/>
        <end position="13"/>
    </location>
</feature>
<keyword evidence="10" id="KW-1185">Reference proteome</keyword>
<comment type="subcellular location">
    <subcellularLocation>
        <location evidence="1">Cell membrane</location>
        <topology evidence="1">Lipid-anchor</topology>
        <topology evidence="1">GPI-anchor</topology>
    </subcellularLocation>
</comment>
<dbReference type="GO" id="GO:0005975">
    <property type="term" value="P:carbohydrate metabolic process"/>
    <property type="evidence" value="ECO:0007669"/>
    <property type="project" value="InterPro"/>
</dbReference>
<evidence type="ECO:0000256" key="2">
    <source>
        <dbReference type="ARBA" id="ARBA00022475"/>
    </source>
</evidence>